<proteinExistence type="predicted"/>
<reference evidence="2 3" key="1">
    <citation type="submission" date="2024-02" db="EMBL/GenBank/DDBJ databases">
        <title>A draft genome for the cacao thread blight pathogen Marasmius crinis-equi.</title>
        <authorList>
            <person name="Cohen S.P."/>
            <person name="Baruah I.K."/>
            <person name="Amoako-Attah I."/>
            <person name="Bukari Y."/>
            <person name="Meinhardt L.W."/>
            <person name="Bailey B.A."/>
        </authorList>
    </citation>
    <scope>NUCLEOTIDE SEQUENCE [LARGE SCALE GENOMIC DNA]</scope>
    <source>
        <strain evidence="2 3">GH-76</strain>
    </source>
</reference>
<protein>
    <submittedName>
        <fullName evidence="2">Uncharacterized protein</fullName>
    </submittedName>
</protein>
<comment type="caution">
    <text evidence="2">The sequence shown here is derived from an EMBL/GenBank/DDBJ whole genome shotgun (WGS) entry which is preliminary data.</text>
</comment>
<keyword evidence="3" id="KW-1185">Reference proteome</keyword>
<name>A0ABR3FJ67_9AGAR</name>
<evidence type="ECO:0000313" key="3">
    <source>
        <dbReference type="Proteomes" id="UP001465976"/>
    </source>
</evidence>
<organism evidence="2 3">
    <name type="scientific">Marasmius crinis-equi</name>
    <dbReference type="NCBI Taxonomy" id="585013"/>
    <lineage>
        <taxon>Eukaryota</taxon>
        <taxon>Fungi</taxon>
        <taxon>Dikarya</taxon>
        <taxon>Basidiomycota</taxon>
        <taxon>Agaricomycotina</taxon>
        <taxon>Agaricomycetes</taxon>
        <taxon>Agaricomycetidae</taxon>
        <taxon>Agaricales</taxon>
        <taxon>Marasmiineae</taxon>
        <taxon>Marasmiaceae</taxon>
        <taxon>Marasmius</taxon>
    </lineage>
</organism>
<accession>A0ABR3FJ67</accession>
<dbReference type="Proteomes" id="UP001465976">
    <property type="component" value="Unassembled WGS sequence"/>
</dbReference>
<evidence type="ECO:0000313" key="2">
    <source>
        <dbReference type="EMBL" id="KAL0575231.1"/>
    </source>
</evidence>
<dbReference type="EMBL" id="JBAHYK010000324">
    <property type="protein sequence ID" value="KAL0575231.1"/>
    <property type="molecule type" value="Genomic_DNA"/>
</dbReference>
<gene>
    <name evidence="2" type="ORF">V5O48_006747</name>
</gene>
<evidence type="ECO:0000256" key="1">
    <source>
        <dbReference type="SAM" id="MobiDB-lite"/>
    </source>
</evidence>
<feature type="region of interest" description="Disordered" evidence="1">
    <location>
        <begin position="90"/>
        <end position="116"/>
    </location>
</feature>
<sequence length="116" mass="12869">MTVMTIHVFNSGLGSAEDFNTDPDFDPFAAQGDSYTTNFMPIASINDGRQLKDLELYRSHSRGYAYTTERLRLISHVERIETCVSVSVPVSGHTRSGSGSVDYKPNRPSPLRRVTA</sequence>